<dbReference type="InterPro" id="IPR011083">
    <property type="entry name" value="Phage_tail_collar_dom"/>
</dbReference>
<dbReference type="Proteomes" id="UP000293874">
    <property type="component" value="Unassembled WGS sequence"/>
</dbReference>
<dbReference type="InterPro" id="IPR037053">
    <property type="entry name" value="Phage_tail_collar_dom_sf"/>
</dbReference>
<protein>
    <submittedName>
        <fullName evidence="2">Microcystin-dependent protein</fullName>
    </submittedName>
</protein>
<dbReference type="SUPFAM" id="SSF88874">
    <property type="entry name" value="Receptor-binding domain of short tail fibre protein gp12"/>
    <property type="match status" value="1"/>
</dbReference>
<evidence type="ECO:0000313" key="2">
    <source>
        <dbReference type="EMBL" id="RZS74945.1"/>
    </source>
</evidence>
<keyword evidence="3" id="KW-1185">Reference proteome</keyword>
<proteinExistence type="predicted"/>
<dbReference type="Gene3D" id="3.90.1340.10">
    <property type="entry name" value="Phage tail collar domain"/>
    <property type="match status" value="1"/>
</dbReference>
<feature type="domain" description="Phage tail collar" evidence="1">
    <location>
        <begin position="8"/>
        <end position="62"/>
    </location>
</feature>
<accession>A0A4Q7N378</accession>
<evidence type="ECO:0000313" key="3">
    <source>
        <dbReference type="Proteomes" id="UP000293874"/>
    </source>
</evidence>
<sequence length="181" mass="18667">MQGTMAVVTMFASNFAPKNWAFCNGQILPISLNQALFSLLGTTYGGNGVTTFALPNLQGRVPIGTGNAPGMSAYVLGQAAGSPTTTLTLNNLPSHEHGAGTVPVAIDCDSNAASEQFPDGFYIAGLNNSFNISPTNGVSMQAPVYTALIGPAGNNQPIPLMPPYLTVNFIICLAGIFPSNS</sequence>
<dbReference type="OrthoDB" id="9810174at2"/>
<dbReference type="RefSeq" id="WP_130539364.1">
    <property type="nucleotide sequence ID" value="NZ_CP042431.1"/>
</dbReference>
<organism evidence="2 3">
    <name type="scientific">Pseudobacter ginsenosidimutans</name>
    <dbReference type="NCBI Taxonomy" id="661488"/>
    <lineage>
        <taxon>Bacteria</taxon>
        <taxon>Pseudomonadati</taxon>
        <taxon>Bacteroidota</taxon>
        <taxon>Chitinophagia</taxon>
        <taxon>Chitinophagales</taxon>
        <taxon>Chitinophagaceae</taxon>
        <taxon>Pseudobacter</taxon>
    </lineage>
</organism>
<name>A0A4Q7N378_9BACT</name>
<comment type="caution">
    <text evidence="2">The sequence shown here is derived from an EMBL/GenBank/DDBJ whole genome shotgun (WGS) entry which is preliminary data.</text>
</comment>
<reference evidence="2 3" key="1">
    <citation type="submission" date="2019-02" db="EMBL/GenBank/DDBJ databases">
        <title>Genomic Encyclopedia of Type Strains, Phase IV (KMG-IV): sequencing the most valuable type-strain genomes for metagenomic binning, comparative biology and taxonomic classification.</title>
        <authorList>
            <person name="Goeker M."/>
        </authorList>
    </citation>
    <scope>NUCLEOTIDE SEQUENCE [LARGE SCALE GENOMIC DNA]</scope>
    <source>
        <strain evidence="2 3">DSM 18116</strain>
    </source>
</reference>
<evidence type="ECO:0000259" key="1">
    <source>
        <dbReference type="Pfam" id="PF07484"/>
    </source>
</evidence>
<dbReference type="EMBL" id="SGXA01000001">
    <property type="protein sequence ID" value="RZS74945.1"/>
    <property type="molecule type" value="Genomic_DNA"/>
</dbReference>
<dbReference type="Pfam" id="PF07484">
    <property type="entry name" value="Collar"/>
    <property type="match status" value="1"/>
</dbReference>
<gene>
    <name evidence="2" type="ORF">EV199_0797</name>
</gene>
<dbReference type="AlphaFoldDB" id="A0A4Q7N378"/>